<dbReference type="Gene3D" id="1.10.1760.20">
    <property type="match status" value="1"/>
</dbReference>
<protein>
    <submittedName>
        <fullName evidence="2">ECF transporter S component, folate family</fullName>
    </submittedName>
</protein>
<organism evidence="2 3">
    <name type="scientific">Thermoclostridium caenicola</name>
    <dbReference type="NCBI Taxonomy" id="659425"/>
    <lineage>
        <taxon>Bacteria</taxon>
        <taxon>Bacillati</taxon>
        <taxon>Bacillota</taxon>
        <taxon>Clostridia</taxon>
        <taxon>Eubacteriales</taxon>
        <taxon>Oscillospiraceae</taxon>
        <taxon>Thermoclostridium</taxon>
    </lineage>
</organism>
<feature type="transmembrane region" description="Helical" evidence="1">
    <location>
        <begin position="12"/>
        <end position="32"/>
    </location>
</feature>
<keyword evidence="1" id="KW-1133">Transmembrane helix</keyword>
<feature type="transmembrane region" description="Helical" evidence="1">
    <location>
        <begin position="234"/>
        <end position="254"/>
    </location>
</feature>
<feature type="transmembrane region" description="Helical" evidence="1">
    <location>
        <begin position="155"/>
        <end position="175"/>
    </location>
</feature>
<evidence type="ECO:0000313" key="3">
    <source>
        <dbReference type="Proteomes" id="UP000324781"/>
    </source>
</evidence>
<feature type="transmembrane region" description="Helical" evidence="1">
    <location>
        <begin position="113"/>
        <end position="135"/>
    </location>
</feature>
<dbReference type="InterPro" id="IPR009825">
    <property type="entry name" value="ECF_substrate-spec-like"/>
</dbReference>
<gene>
    <name evidence="2" type="ORF">SAMN05444373_100777</name>
</gene>
<evidence type="ECO:0000256" key="1">
    <source>
        <dbReference type="SAM" id="Phobius"/>
    </source>
</evidence>
<feature type="transmembrane region" description="Helical" evidence="1">
    <location>
        <begin position="187"/>
        <end position="202"/>
    </location>
</feature>
<accession>A0A1M6DGP3</accession>
<dbReference type="EMBL" id="FQZP01000007">
    <property type="protein sequence ID" value="SHI72199.1"/>
    <property type="molecule type" value="Genomic_DNA"/>
</dbReference>
<dbReference type="NCBIfam" id="TIGR04518">
    <property type="entry name" value="ECF_S_folT_fam"/>
    <property type="match status" value="1"/>
</dbReference>
<feature type="transmembrane region" description="Helical" evidence="1">
    <location>
        <begin position="80"/>
        <end position="101"/>
    </location>
</feature>
<evidence type="ECO:0000313" key="2">
    <source>
        <dbReference type="EMBL" id="SHI72199.1"/>
    </source>
</evidence>
<reference evidence="2 3" key="1">
    <citation type="submission" date="2016-11" db="EMBL/GenBank/DDBJ databases">
        <authorList>
            <person name="Varghese N."/>
            <person name="Submissions S."/>
        </authorList>
    </citation>
    <scope>NUCLEOTIDE SEQUENCE [LARGE SCALE GENOMIC DNA]</scope>
    <source>
        <strain evidence="2 3">DSM 19027</strain>
    </source>
</reference>
<name>A0A1M6DGP3_9FIRM</name>
<dbReference type="AlphaFoldDB" id="A0A1M6DGP3"/>
<keyword evidence="3" id="KW-1185">Reference proteome</keyword>
<dbReference type="RefSeq" id="WP_149678032.1">
    <property type="nucleotide sequence ID" value="NZ_FQZP01000007.1"/>
</dbReference>
<dbReference type="InterPro" id="IPR030949">
    <property type="entry name" value="ECF_S_folate_fam"/>
</dbReference>
<sequence>MSKNRDAIRRIAHVSLLITLAVVIRNLSYSLYIGSIMATRISFSGIFTRMAAILFGPVYGGLASGIQDIIGYLIKPEGPFIPWLTLTAIAGGVVAGFLWRWTGKADSIKAGRCYLLFFACIGLIGGINLLVLSVWPDSFWGRVLDSIGKNRDLAASGLVVFAGIGFALYLLNMLIKRLNSKWQVNEQFFRVLLTVGVSGLLVTTLNTWILRAVFPELAAIDFLVFLIPRLIKEAFVVLVQAYLVTFLLSIYNRYFVVEPVPSR</sequence>
<feature type="transmembrane region" description="Helical" evidence="1">
    <location>
        <begin position="52"/>
        <end position="74"/>
    </location>
</feature>
<dbReference type="GO" id="GO:0016020">
    <property type="term" value="C:membrane"/>
    <property type="evidence" value="ECO:0007669"/>
    <property type="project" value="InterPro"/>
</dbReference>
<dbReference type="Pfam" id="PF07155">
    <property type="entry name" value="ECF-ribofla_trS"/>
    <property type="match status" value="1"/>
</dbReference>
<keyword evidence="1" id="KW-0472">Membrane</keyword>
<keyword evidence="1" id="KW-0812">Transmembrane</keyword>
<dbReference type="Proteomes" id="UP000324781">
    <property type="component" value="Unassembled WGS sequence"/>
</dbReference>
<proteinExistence type="predicted"/>
<dbReference type="OrthoDB" id="4624at2"/>